<evidence type="ECO:0000313" key="2">
    <source>
        <dbReference type="Proteomes" id="UP000054217"/>
    </source>
</evidence>
<dbReference type="AlphaFoldDB" id="A0A0C3JE63"/>
<reference evidence="2" key="2">
    <citation type="submission" date="2015-01" db="EMBL/GenBank/DDBJ databases">
        <title>Evolutionary Origins and Diversification of the Mycorrhizal Mutualists.</title>
        <authorList>
            <consortium name="DOE Joint Genome Institute"/>
            <consortium name="Mycorrhizal Genomics Consortium"/>
            <person name="Kohler A."/>
            <person name="Kuo A."/>
            <person name="Nagy L.G."/>
            <person name="Floudas D."/>
            <person name="Copeland A."/>
            <person name="Barry K.W."/>
            <person name="Cichocki N."/>
            <person name="Veneault-Fourrey C."/>
            <person name="LaButti K."/>
            <person name="Lindquist E.A."/>
            <person name="Lipzen A."/>
            <person name="Lundell T."/>
            <person name="Morin E."/>
            <person name="Murat C."/>
            <person name="Riley R."/>
            <person name="Ohm R."/>
            <person name="Sun H."/>
            <person name="Tunlid A."/>
            <person name="Henrissat B."/>
            <person name="Grigoriev I.V."/>
            <person name="Hibbett D.S."/>
            <person name="Martin F."/>
        </authorList>
    </citation>
    <scope>NUCLEOTIDE SEQUENCE [LARGE SCALE GENOMIC DNA]</scope>
    <source>
        <strain evidence="2">Marx 270</strain>
    </source>
</reference>
<name>A0A0C3JE63_PISTI</name>
<dbReference type="HOGENOM" id="CLU_1939000_0_0_1"/>
<dbReference type="InParanoid" id="A0A0C3JE63"/>
<evidence type="ECO:0000313" key="1">
    <source>
        <dbReference type="EMBL" id="KIN95916.1"/>
    </source>
</evidence>
<dbReference type="EMBL" id="KN832058">
    <property type="protein sequence ID" value="KIN95916.1"/>
    <property type="molecule type" value="Genomic_DNA"/>
</dbReference>
<gene>
    <name evidence="1" type="ORF">M404DRAFT_1007120</name>
</gene>
<accession>A0A0C3JE63</accession>
<reference evidence="1 2" key="1">
    <citation type="submission" date="2014-04" db="EMBL/GenBank/DDBJ databases">
        <authorList>
            <consortium name="DOE Joint Genome Institute"/>
            <person name="Kuo A."/>
            <person name="Kohler A."/>
            <person name="Costa M.D."/>
            <person name="Nagy L.G."/>
            <person name="Floudas D."/>
            <person name="Copeland A."/>
            <person name="Barry K.W."/>
            <person name="Cichocki N."/>
            <person name="Veneault-Fourrey C."/>
            <person name="LaButti K."/>
            <person name="Lindquist E.A."/>
            <person name="Lipzen A."/>
            <person name="Lundell T."/>
            <person name="Morin E."/>
            <person name="Murat C."/>
            <person name="Sun H."/>
            <person name="Tunlid A."/>
            <person name="Henrissat B."/>
            <person name="Grigoriev I.V."/>
            <person name="Hibbett D.S."/>
            <person name="Martin F."/>
            <person name="Nordberg H.P."/>
            <person name="Cantor M.N."/>
            <person name="Hua S.X."/>
        </authorList>
    </citation>
    <scope>NUCLEOTIDE SEQUENCE [LARGE SCALE GENOMIC DNA]</scope>
    <source>
        <strain evidence="1 2">Marx 270</strain>
    </source>
</reference>
<protein>
    <submittedName>
        <fullName evidence="1">Uncharacterized protein</fullName>
    </submittedName>
</protein>
<organism evidence="1 2">
    <name type="scientific">Pisolithus tinctorius Marx 270</name>
    <dbReference type="NCBI Taxonomy" id="870435"/>
    <lineage>
        <taxon>Eukaryota</taxon>
        <taxon>Fungi</taxon>
        <taxon>Dikarya</taxon>
        <taxon>Basidiomycota</taxon>
        <taxon>Agaricomycotina</taxon>
        <taxon>Agaricomycetes</taxon>
        <taxon>Agaricomycetidae</taxon>
        <taxon>Boletales</taxon>
        <taxon>Sclerodermatineae</taxon>
        <taxon>Pisolithaceae</taxon>
        <taxon>Pisolithus</taxon>
    </lineage>
</organism>
<sequence length="130" mass="14600">MVFLVRCNPTGAVRTPGTRLSTPYSCYRRGATGTAGQNSTRVMVFPAAERVITGDPQLWRRRKNKNRDLRRIVGIGVLHSWPPSVPQDKRFRASKGLCWPSCVSRERLQSQIYGTLRLVRVGTKTGQADD</sequence>
<dbReference type="Proteomes" id="UP000054217">
    <property type="component" value="Unassembled WGS sequence"/>
</dbReference>
<proteinExistence type="predicted"/>
<keyword evidence="2" id="KW-1185">Reference proteome</keyword>